<dbReference type="RefSeq" id="WP_056934857.1">
    <property type="nucleotide sequence ID" value="NZ_CP013050.1"/>
</dbReference>
<evidence type="ECO:0000256" key="1">
    <source>
        <dbReference type="SAM" id="Coils"/>
    </source>
</evidence>
<dbReference type="Proteomes" id="UP000066042">
    <property type="component" value="Chromosome"/>
</dbReference>
<dbReference type="Gene3D" id="1.20.5.170">
    <property type="match status" value="1"/>
</dbReference>
<evidence type="ECO:0000313" key="3">
    <source>
        <dbReference type="Proteomes" id="UP000066042"/>
    </source>
</evidence>
<protein>
    <recommendedName>
        <fullName evidence="4">Ribbon-helix-helix protein CopG domain-containing protein</fullName>
    </recommendedName>
</protein>
<dbReference type="PATRIC" id="fig|55802.8.peg.2579"/>
<keyword evidence="1" id="KW-0175">Coiled coil</keyword>
<dbReference type="EMBL" id="CP013050">
    <property type="protein sequence ID" value="ALM76481.1"/>
    <property type="molecule type" value="Genomic_DNA"/>
</dbReference>
<evidence type="ECO:0000313" key="2">
    <source>
        <dbReference type="EMBL" id="ALM76481.1"/>
    </source>
</evidence>
<evidence type="ECO:0008006" key="4">
    <source>
        <dbReference type="Google" id="ProtNLM"/>
    </source>
</evidence>
<feature type="coiled-coil region" evidence="1">
    <location>
        <begin position="48"/>
        <end position="103"/>
    </location>
</feature>
<sequence>MVRFVKTMDRLVGVGSRVPEFIYKKIESEAKEQGVTRSAIIRHHLIRYYGLKVENERLKKRIEELRKEAGTWRELYEKLKEENEELRNKVELYKMEIESLKDELRKPFWQRLRFW</sequence>
<dbReference type="AlphaFoldDB" id="A0A0S1XFE4"/>
<accession>A0A0S1XFE4</accession>
<proteinExistence type="predicted"/>
<gene>
    <name evidence="2" type="ORF">TBCH5v1_2592</name>
</gene>
<name>A0A0S1XFE4_THEBA</name>
<reference evidence="2 3" key="1">
    <citation type="journal article" date="2016" name="Genome Announc.">
        <title>Complete genome sequence of the hyperthermophilic and piezophilic archaeon Thermococcus barophilus Ch5, capable of growth at the expense of hydrogenogenesis from carbon monoxide and formate.</title>
        <authorList>
            <person name="Oger P."/>
            <person name="Sokolova T.G."/>
            <person name="Kozhevnikova D.A."/>
            <person name="Taranov E.A."/>
            <person name="Vannier P."/>
            <person name="Lee H.S."/>
            <person name="Kwon K.K."/>
            <person name="Kang S.G."/>
            <person name="Lee J.H."/>
            <person name="Bonch-Osmolovskaya E.A."/>
            <person name="Lebedinsky A.V."/>
        </authorList>
    </citation>
    <scope>NUCLEOTIDE SEQUENCE [LARGE SCALE GENOMIC DNA]</scope>
    <source>
        <strain evidence="3">Ch5</strain>
    </source>
</reference>
<dbReference type="STRING" id="55802.TBCH5v1_2592"/>
<organism evidence="2 3">
    <name type="scientific">Thermococcus barophilus</name>
    <dbReference type="NCBI Taxonomy" id="55802"/>
    <lineage>
        <taxon>Archaea</taxon>
        <taxon>Methanobacteriati</taxon>
        <taxon>Methanobacteriota</taxon>
        <taxon>Thermococci</taxon>
        <taxon>Thermococcales</taxon>
        <taxon>Thermococcaceae</taxon>
        <taxon>Thermococcus</taxon>
    </lineage>
</organism>
<dbReference type="GeneID" id="26137798"/>